<evidence type="ECO:0000256" key="1">
    <source>
        <dbReference type="ARBA" id="ARBA00010875"/>
    </source>
</evidence>
<dbReference type="GO" id="GO:0005737">
    <property type="term" value="C:cytoplasm"/>
    <property type="evidence" value="ECO:0007669"/>
    <property type="project" value="UniProtKB-SubCell"/>
</dbReference>
<dbReference type="GO" id="GO:0004222">
    <property type="term" value="F:metalloendopeptidase activity"/>
    <property type="evidence" value="ECO:0007669"/>
    <property type="project" value="InterPro"/>
</dbReference>
<dbReference type="STRING" id="698758.AXY_11130"/>
<comment type="subcellular location">
    <subcellularLocation>
        <location evidence="9">Cytoplasm</location>
    </subcellularLocation>
</comment>
<feature type="binding site" evidence="9">
    <location>
        <position position="121"/>
    </location>
    <ligand>
        <name>Zn(2+)</name>
        <dbReference type="ChEBI" id="CHEBI:29105"/>
        <note>catalytic</note>
    </ligand>
</feature>
<keyword evidence="3 9" id="KW-0698">rRNA processing</keyword>
<gene>
    <name evidence="9" type="primary">ybeY</name>
    <name evidence="10" type="ordered locus">AXY_11130</name>
</gene>
<dbReference type="eggNOG" id="COG0319">
    <property type="taxonomic scope" value="Bacteria"/>
</dbReference>
<dbReference type="EMBL" id="AP012050">
    <property type="protein sequence ID" value="BAM47245.1"/>
    <property type="molecule type" value="Genomic_DNA"/>
</dbReference>
<keyword evidence="10" id="KW-0482">Metalloprotease</keyword>
<evidence type="ECO:0000256" key="2">
    <source>
        <dbReference type="ARBA" id="ARBA00022517"/>
    </source>
</evidence>
<dbReference type="Pfam" id="PF02130">
    <property type="entry name" value="YbeY"/>
    <property type="match status" value="1"/>
</dbReference>
<dbReference type="GO" id="GO:0006364">
    <property type="term" value="P:rRNA processing"/>
    <property type="evidence" value="ECO:0007669"/>
    <property type="project" value="UniProtKB-UniRule"/>
</dbReference>
<evidence type="ECO:0000313" key="10">
    <source>
        <dbReference type="EMBL" id="BAM47245.1"/>
    </source>
</evidence>
<comment type="function">
    <text evidence="9">Single strand-specific metallo-endoribonuclease involved in late-stage 70S ribosome quality control and in maturation of the 3' terminus of the 16S rRNA.</text>
</comment>
<dbReference type="OrthoDB" id="9807740at2"/>
<keyword evidence="7 9" id="KW-0378">Hydrolase</keyword>
<proteinExistence type="inferred from homology"/>
<name>K0IXN5_AMPXN</name>
<evidence type="ECO:0000313" key="11">
    <source>
        <dbReference type="Proteomes" id="UP000006294"/>
    </source>
</evidence>
<keyword evidence="5 9" id="KW-0479">Metal-binding</keyword>
<dbReference type="NCBIfam" id="TIGR00043">
    <property type="entry name" value="rRNA maturation RNase YbeY"/>
    <property type="match status" value="1"/>
</dbReference>
<dbReference type="EC" id="3.1.-.-" evidence="9"/>
<evidence type="ECO:0000256" key="3">
    <source>
        <dbReference type="ARBA" id="ARBA00022552"/>
    </source>
</evidence>
<reference evidence="10 11" key="1">
    <citation type="submission" date="2011-01" db="EMBL/GenBank/DDBJ databases">
        <title>Whole genome sequence of Amphibacillus xylinus NBRC 15112.</title>
        <authorList>
            <person name="Nakazawa H."/>
            <person name="Katano Y."/>
            <person name="Nakamura S."/>
            <person name="Sasagawa M."/>
            <person name="Fukada J."/>
            <person name="Arai T."/>
            <person name="Sasakura N."/>
            <person name="Mochizuki D."/>
            <person name="Hosoyama A."/>
            <person name="Harada K."/>
            <person name="Horikawa H."/>
            <person name="Kato Y."/>
            <person name="Harada T."/>
            <person name="Sasaki K."/>
            <person name="Sekiguchi M."/>
            <person name="Hodoyama M."/>
            <person name="Nishiko R."/>
            <person name="Narita H."/>
            <person name="Hanamaki A."/>
            <person name="Hata C."/>
            <person name="Konno Y."/>
            <person name="Niimura Y."/>
            <person name="Yamazaki S."/>
            <person name="Fujita N."/>
        </authorList>
    </citation>
    <scope>NUCLEOTIDE SEQUENCE [LARGE SCALE GENOMIC DNA]</scope>
    <source>
        <strain evidence="11">ATCC 51415 / DSM 6626 / JCM 7361 / LMG 17667 / NBRC 15112 / Ep01</strain>
    </source>
</reference>
<evidence type="ECO:0000256" key="6">
    <source>
        <dbReference type="ARBA" id="ARBA00022759"/>
    </source>
</evidence>
<dbReference type="RefSeq" id="WP_015009850.1">
    <property type="nucleotide sequence ID" value="NC_018704.1"/>
</dbReference>
<keyword evidence="4 9" id="KW-0540">Nuclease</keyword>
<dbReference type="PATRIC" id="fig|698758.3.peg.1110"/>
<evidence type="ECO:0000256" key="5">
    <source>
        <dbReference type="ARBA" id="ARBA00022723"/>
    </source>
</evidence>
<evidence type="ECO:0000256" key="9">
    <source>
        <dbReference type="HAMAP-Rule" id="MF_00009"/>
    </source>
</evidence>
<organism evidence="10 11">
    <name type="scientific">Amphibacillus xylanus (strain ATCC 51415 / DSM 6626 / JCM 7361 / LMG 17667 / NBRC 15112 / Ep01)</name>
    <dbReference type="NCBI Taxonomy" id="698758"/>
    <lineage>
        <taxon>Bacteria</taxon>
        <taxon>Bacillati</taxon>
        <taxon>Bacillota</taxon>
        <taxon>Bacilli</taxon>
        <taxon>Bacillales</taxon>
        <taxon>Bacillaceae</taxon>
        <taxon>Amphibacillus</taxon>
    </lineage>
</organism>
<feature type="binding site" evidence="9">
    <location>
        <position position="125"/>
    </location>
    <ligand>
        <name>Zn(2+)</name>
        <dbReference type="ChEBI" id="CHEBI:29105"/>
        <note>catalytic</note>
    </ligand>
</feature>
<comment type="similarity">
    <text evidence="1 9">Belongs to the endoribonuclease YbeY family.</text>
</comment>
<dbReference type="Proteomes" id="UP000006294">
    <property type="component" value="Chromosome"/>
</dbReference>
<dbReference type="InterPro" id="IPR023091">
    <property type="entry name" value="MetalPrtase_cat_dom_sf_prd"/>
</dbReference>
<keyword evidence="9" id="KW-0963">Cytoplasm</keyword>
<keyword evidence="10" id="KW-0645">Protease</keyword>
<dbReference type="InterPro" id="IPR002036">
    <property type="entry name" value="YbeY"/>
</dbReference>
<dbReference type="SUPFAM" id="SSF55486">
    <property type="entry name" value="Metalloproteases ('zincins'), catalytic domain"/>
    <property type="match status" value="1"/>
</dbReference>
<keyword evidence="6 9" id="KW-0255">Endonuclease</keyword>
<keyword evidence="2 9" id="KW-0690">Ribosome biogenesis</keyword>
<dbReference type="PANTHER" id="PTHR46986">
    <property type="entry name" value="ENDORIBONUCLEASE YBEY, CHLOROPLASTIC"/>
    <property type="match status" value="1"/>
</dbReference>
<dbReference type="KEGG" id="axl:AXY_11130"/>
<feature type="binding site" evidence="9">
    <location>
        <position position="131"/>
    </location>
    <ligand>
        <name>Zn(2+)</name>
        <dbReference type="ChEBI" id="CHEBI:29105"/>
        <note>catalytic</note>
    </ligand>
</feature>
<keyword evidence="8 9" id="KW-0862">Zinc</keyword>
<evidence type="ECO:0000256" key="7">
    <source>
        <dbReference type="ARBA" id="ARBA00022801"/>
    </source>
</evidence>
<dbReference type="InterPro" id="IPR020549">
    <property type="entry name" value="YbeY_CS"/>
</dbReference>
<dbReference type="PANTHER" id="PTHR46986:SF1">
    <property type="entry name" value="ENDORIBONUCLEASE YBEY, CHLOROPLASTIC"/>
    <property type="match status" value="1"/>
</dbReference>
<evidence type="ECO:0000256" key="4">
    <source>
        <dbReference type="ARBA" id="ARBA00022722"/>
    </source>
</evidence>
<dbReference type="Gene3D" id="3.40.390.30">
    <property type="entry name" value="Metalloproteases ('zincins'), catalytic domain"/>
    <property type="match status" value="1"/>
</dbReference>
<comment type="cofactor">
    <cofactor evidence="9">
        <name>Zn(2+)</name>
        <dbReference type="ChEBI" id="CHEBI:29105"/>
    </cofactor>
    <text evidence="9">Binds 1 zinc ion.</text>
</comment>
<sequence>MNIEFIDETNLIDESYIKLIQDLIIFAAKEEGVSPDAEMSISFVNNDTIQELNRNYRGIDKPTDVISFALQDSVEGEIEIKGDQLPPLNLGDIVISVDKAEEQAEEYEHSLEREYGFLALHGFLHLLGYDHIEYDQEQEMFKKQEDILNAFGLPRK</sequence>
<dbReference type="HAMAP" id="MF_00009">
    <property type="entry name" value="Endoribonucl_YbeY"/>
    <property type="match status" value="1"/>
</dbReference>
<protein>
    <recommendedName>
        <fullName evidence="9">Endoribonuclease YbeY</fullName>
        <ecNumber evidence="9">3.1.-.-</ecNumber>
    </recommendedName>
</protein>
<dbReference type="GO" id="GO:0008270">
    <property type="term" value="F:zinc ion binding"/>
    <property type="evidence" value="ECO:0007669"/>
    <property type="project" value="UniProtKB-UniRule"/>
</dbReference>
<dbReference type="HOGENOM" id="CLU_106710_3_0_9"/>
<dbReference type="PROSITE" id="PS01306">
    <property type="entry name" value="UPF0054"/>
    <property type="match status" value="1"/>
</dbReference>
<dbReference type="AlphaFoldDB" id="K0IXN5"/>
<keyword evidence="11" id="KW-1185">Reference proteome</keyword>
<dbReference type="GO" id="GO:0004521">
    <property type="term" value="F:RNA endonuclease activity"/>
    <property type="evidence" value="ECO:0007669"/>
    <property type="project" value="UniProtKB-UniRule"/>
</dbReference>
<evidence type="ECO:0000256" key="8">
    <source>
        <dbReference type="ARBA" id="ARBA00022833"/>
    </source>
</evidence>
<dbReference type="GO" id="GO:0006508">
    <property type="term" value="P:proteolysis"/>
    <property type="evidence" value="ECO:0007669"/>
    <property type="project" value="UniProtKB-KW"/>
</dbReference>
<accession>K0IXN5</accession>